<dbReference type="EMBL" id="SRMO01000096">
    <property type="protein sequence ID" value="TGG90128.1"/>
    <property type="molecule type" value="Genomic_DNA"/>
</dbReference>
<dbReference type="GO" id="GO:0009982">
    <property type="term" value="F:pseudouridine synthase activity"/>
    <property type="evidence" value="ECO:0007669"/>
    <property type="project" value="InterPro"/>
</dbReference>
<evidence type="ECO:0000256" key="3">
    <source>
        <dbReference type="ARBA" id="ARBA00033164"/>
    </source>
</evidence>
<feature type="domain" description="Pseudouridine synthase RsuA/RluA-like" evidence="5">
    <location>
        <begin position="90"/>
        <end position="251"/>
    </location>
</feature>
<dbReference type="AlphaFoldDB" id="A0A524RLK5"/>
<evidence type="ECO:0000256" key="2">
    <source>
        <dbReference type="ARBA" id="ARBA00031870"/>
    </source>
</evidence>
<dbReference type="PANTHER" id="PTHR21600">
    <property type="entry name" value="MITOCHONDRIAL RNA PSEUDOURIDINE SYNTHASE"/>
    <property type="match status" value="1"/>
</dbReference>
<dbReference type="GO" id="GO:0000455">
    <property type="term" value="P:enzyme-directed rRNA pseudouridine synthesis"/>
    <property type="evidence" value="ECO:0007669"/>
    <property type="project" value="TreeGrafter"/>
</dbReference>
<dbReference type="Pfam" id="PF00849">
    <property type="entry name" value="PseudoU_synth_2"/>
    <property type="match status" value="1"/>
</dbReference>
<evidence type="ECO:0000256" key="4">
    <source>
        <dbReference type="SAM" id="MobiDB-lite"/>
    </source>
</evidence>
<organism evidence="6 7">
    <name type="scientific">Aphanocapsa feldmannii 277cV</name>
    <dbReference type="NCBI Taxonomy" id="2507553"/>
    <lineage>
        <taxon>Bacteria</taxon>
        <taxon>Bacillati</taxon>
        <taxon>Cyanobacteriota</taxon>
        <taxon>Cyanophyceae</taxon>
        <taxon>Oscillatoriophycideae</taxon>
        <taxon>Chroococcales</taxon>
        <taxon>Microcystaceae</taxon>
        <taxon>Aphanocapsa</taxon>
    </lineage>
</organism>
<dbReference type="PANTHER" id="PTHR21600:SF88">
    <property type="entry name" value="RNA PSEUDOURIDINE SYNTHASE 5"/>
    <property type="match status" value="1"/>
</dbReference>
<sequence>MALNRGWTYHDRVMPRDAGVAISAFYATRYAHSPVEVWRRRLQAGELSRNGLACHQDCRLERGDQLAWRRPPWQEPEVPLRFEVIHDDGDLLVVNKPSGLPVMPAGGFLEHTLLHRLTLSEPDQPPRPVHRLGRGSSGLVVCARQASTRSWLSAALRDSTATLARTADPSGARCTKTYRALVRAGVLPQQGVMGTAIGMVPDPCCGHLWAALATGLPSESRYELLERSPLGDLVTVTILSGRPHQIRIHMARAGAPLVGDPLYAPGGGRRCGSTALPGDMGYQLHAHRLVLSAPAGTVPLSLEAPLPAGLRTHEERQEAGAATHGSAALELDQA</sequence>
<dbReference type="GO" id="GO:0140098">
    <property type="term" value="F:catalytic activity, acting on RNA"/>
    <property type="evidence" value="ECO:0007669"/>
    <property type="project" value="UniProtKB-ARBA"/>
</dbReference>
<evidence type="ECO:0000313" key="6">
    <source>
        <dbReference type="EMBL" id="TGG90128.1"/>
    </source>
</evidence>
<feature type="region of interest" description="Disordered" evidence="4">
    <location>
        <begin position="314"/>
        <end position="334"/>
    </location>
</feature>
<dbReference type="InterPro" id="IPR050188">
    <property type="entry name" value="RluA_PseudoU_synthase"/>
</dbReference>
<dbReference type="InterPro" id="IPR006145">
    <property type="entry name" value="PsdUridine_synth_RsuA/RluA"/>
</dbReference>
<comment type="catalytic activity">
    <reaction evidence="1">
        <text>a uridine in RNA = a pseudouridine in RNA</text>
        <dbReference type="Rhea" id="RHEA:48348"/>
        <dbReference type="Rhea" id="RHEA-COMP:12068"/>
        <dbReference type="Rhea" id="RHEA-COMP:12069"/>
        <dbReference type="ChEBI" id="CHEBI:65314"/>
        <dbReference type="ChEBI" id="CHEBI:65315"/>
    </reaction>
</comment>
<evidence type="ECO:0000259" key="5">
    <source>
        <dbReference type="Pfam" id="PF00849"/>
    </source>
</evidence>
<dbReference type="Gene3D" id="3.30.2350.10">
    <property type="entry name" value="Pseudouridine synthase"/>
    <property type="match status" value="1"/>
</dbReference>
<accession>A0A524RLK5</accession>
<gene>
    <name evidence="6" type="ORF">ERJ67_11450</name>
</gene>
<dbReference type="Proteomes" id="UP000317990">
    <property type="component" value="Unassembled WGS sequence"/>
</dbReference>
<protein>
    <recommendedName>
        <fullName evidence="2">RNA pseudouridylate synthase</fullName>
    </recommendedName>
    <alternativeName>
        <fullName evidence="3">RNA-uridine isomerase</fullName>
    </alternativeName>
</protein>
<evidence type="ECO:0000313" key="7">
    <source>
        <dbReference type="Proteomes" id="UP000317990"/>
    </source>
</evidence>
<evidence type="ECO:0000256" key="1">
    <source>
        <dbReference type="ARBA" id="ARBA00000073"/>
    </source>
</evidence>
<dbReference type="InterPro" id="IPR020103">
    <property type="entry name" value="PsdUridine_synth_cat_dom_sf"/>
</dbReference>
<dbReference type="CDD" id="cd02869">
    <property type="entry name" value="PseudoU_synth_RluA_like"/>
    <property type="match status" value="1"/>
</dbReference>
<reference evidence="6 7" key="1">
    <citation type="journal article" date="2019" name="mSystems">
        <title>Life at home and on the roam: Genomic adaptions reflect the dual lifestyle of an intracellular, facultative symbiont.</title>
        <authorList>
            <person name="Burgsdorf I."/>
        </authorList>
    </citation>
    <scope>NUCLEOTIDE SEQUENCE [LARGE SCALE GENOMIC DNA]</scope>
    <source>
        <strain evidence="6">277cV</strain>
    </source>
</reference>
<proteinExistence type="predicted"/>
<comment type="caution">
    <text evidence="6">The sequence shown here is derived from an EMBL/GenBank/DDBJ whole genome shotgun (WGS) entry which is preliminary data.</text>
</comment>
<dbReference type="GO" id="GO:0003723">
    <property type="term" value="F:RNA binding"/>
    <property type="evidence" value="ECO:0007669"/>
    <property type="project" value="InterPro"/>
</dbReference>
<dbReference type="SUPFAM" id="SSF55120">
    <property type="entry name" value="Pseudouridine synthase"/>
    <property type="match status" value="1"/>
</dbReference>
<name>A0A524RLK5_9CHRO</name>